<organism evidence="2 3">
    <name type="scientific">Nocardia tenerifensis</name>
    <dbReference type="NCBI Taxonomy" id="228006"/>
    <lineage>
        <taxon>Bacteria</taxon>
        <taxon>Bacillati</taxon>
        <taxon>Actinomycetota</taxon>
        <taxon>Actinomycetes</taxon>
        <taxon>Mycobacteriales</taxon>
        <taxon>Nocardiaceae</taxon>
        <taxon>Nocardia</taxon>
    </lineage>
</organism>
<proteinExistence type="predicted"/>
<comment type="caution">
    <text evidence="2">The sequence shown here is derived from an EMBL/GenBank/DDBJ whole genome shotgun (WGS) entry which is preliminary data.</text>
</comment>
<feature type="domain" description="Protein NO VEIN C-terminal" evidence="1">
    <location>
        <begin position="167"/>
        <end position="232"/>
    </location>
</feature>
<dbReference type="AlphaFoldDB" id="A0A318K8I5"/>
<evidence type="ECO:0000313" key="2">
    <source>
        <dbReference type="EMBL" id="PXX60353.1"/>
    </source>
</evidence>
<dbReference type="OrthoDB" id="5114855at2"/>
<dbReference type="EMBL" id="QJKF01000010">
    <property type="protein sequence ID" value="PXX60353.1"/>
    <property type="molecule type" value="Genomic_DNA"/>
</dbReference>
<evidence type="ECO:0000313" key="3">
    <source>
        <dbReference type="Proteomes" id="UP000247569"/>
    </source>
</evidence>
<reference evidence="2 3" key="1">
    <citation type="submission" date="2018-05" db="EMBL/GenBank/DDBJ databases">
        <title>Genomic Encyclopedia of Type Strains, Phase IV (KMG-IV): sequencing the most valuable type-strain genomes for metagenomic binning, comparative biology and taxonomic classification.</title>
        <authorList>
            <person name="Goeker M."/>
        </authorList>
    </citation>
    <scope>NUCLEOTIDE SEQUENCE [LARGE SCALE GENOMIC DNA]</scope>
    <source>
        <strain evidence="2 3">DSM 44704</strain>
    </source>
</reference>
<dbReference type="Proteomes" id="UP000247569">
    <property type="component" value="Unassembled WGS sequence"/>
</dbReference>
<sequence length="307" mass="34261">MLPIHGAAYSTLLLTHVALMTARRNVDEWVDAARIHGLQHASQTEMHTYAQHLIDCGLATLDAHIQISPRLIAAARFPDGRAMKHIAQVLLRARPPFWLYLAVNGRHVQRELIPTDDLKALQWLEPRLDQILVRSAADVNAEADDKVAKFLGEAAELLLVAALEYEGRQPVHVAKLSDAHGYDIEVPGRDVDCIEVKAASSASSEEFHITRNEFETAVYCTSRWRLVQVVFDNAALLADKIGVNHIESIRELGHEALQQLIPADTESFRWEKSARISVPLNAWRDSEILPDPDFIIPGLALRAATHL</sequence>
<keyword evidence="3" id="KW-1185">Reference proteome</keyword>
<accession>A0A318K8I5</accession>
<protein>
    <submittedName>
        <fullName evidence="2">Uncharacterized protein DUF3883</fullName>
    </submittedName>
</protein>
<dbReference type="Pfam" id="PF13020">
    <property type="entry name" value="NOV_C"/>
    <property type="match status" value="1"/>
</dbReference>
<name>A0A318K8I5_9NOCA</name>
<dbReference type="InterPro" id="IPR024975">
    <property type="entry name" value="NOV_C"/>
</dbReference>
<gene>
    <name evidence="2" type="ORF">DFR70_110194</name>
</gene>
<evidence type="ECO:0000259" key="1">
    <source>
        <dbReference type="Pfam" id="PF13020"/>
    </source>
</evidence>